<keyword evidence="2 7" id="KW-0349">Heme</keyword>
<dbReference type="SUPFAM" id="SSF48264">
    <property type="entry name" value="Cytochrome P450"/>
    <property type="match status" value="1"/>
</dbReference>
<reference evidence="9" key="1">
    <citation type="submission" date="2018-08" db="EMBL/GenBank/DDBJ databases">
        <authorList>
            <person name="Chevrot R."/>
        </authorList>
    </citation>
    <scope>NUCLEOTIDE SEQUENCE [LARGE SCALE GENOMIC DNA]</scope>
</reference>
<organism evidence="8 9">
    <name type="scientific">Paenibacillus alvei</name>
    <name type="common">Bacillus alvei</name>
    <dbReference type="NCBI Taxonomy" id="44250"/>
    <lineage>
        <taxon>Bacteria</taxon>
        <taxon>Bacillati</taxon>
        <taxon>Bacillota</taxon>
        <taxon>Bacilli</taxon>
        <taxon>Bacillales</taxon>
        <taxon>Paenibacillaceae</taxon>
        <taxon>Paenibacillus</taxon>
    </lineage>
</organism>
<dbReference type="PROSITE" id="PS00086">
    <property type="entry name" value="CYTOCHROME_P450"/>
    <property type="match status" value="1"/>
</dbReference>
<evidence type="ECO:0000313" key="8">
    <source>
        <dbReference type="EMBL" id="SYX87198.1"/>
    </source>
</evidence>
<dbReference type="Gene3D" id="1.10.630.10">
    <property type="entry name" value="Cytochrome P450"/>
    <property type="match status" value="1"/>
</dbReference>
<keyword evidence="3 7" id="KW-0479">Metal-binding</keyword>
<evidence type="ECO:0000256" key="3">
    <source>
        <dbReference type="ARBA" id="ARBA00022723"/>
    </source>
</evidence>
<dbReference type="PANTHER" id="PTHR46696:SF1">
    <property type="entry name" value="CYTOCHROME P450 YJIB-RELATED"/>
    <property type="match status" value="1"/>
</dbReference>
<dbReference type="EMBL" id="LS992241">
    <property type="protein sequence ID" value="SYX87198.1"/>
    <property type="molecule type" value="Genomic_DNA"/>
</dbReference>
<dbReference type="AlphaFoldDB" id="A0A383RJI7"/>
<dbReference type="InterPro" id="IPR017972">
    <property type="entry name" value="Cyt_P450_CS"/>
</dbReference>
<evidence type="ECO:0000256" key="2">
    <source>
        <dbReference type="ARBA" id="ARBA00022617"/>
    </source>
</evidence>
<evidence type="ECO:0000256" key="6">
    <source>
        <dbReference type="ARBA" id="ARBA00023033"/>
    </source>
</evidence>
<dbReference type="RefSeq" id="WP_138188872.1">
    <property type="nucleotide sequence ID" value="NZ_LS992241.1"/>
</dbReference>
<comment type="similarity">
    <text evidence="1 7">Belongs to the cytochrome P450 family.</text>
</comment>
<accession>A0A383RJI7</accession>
<dbReference type="InterPro" id="IPR036396">
    <property type="entry name" value="Cyt_P450_sf"/>
</dbReference>
<protein>
    <submittedName>
        <fullName evidence="8">Putative cytochrome P450 YjiB</fullName>
        <ecNumber evidence="8">1.14.-.-</ecNumber>
    </submittedName>
</protein>
<dbReference type="Pfam" id="PF00067">
    <property type="entry name" value="p450"/>
    <property type="match status" value="1"/>
</dbReference>
<name>A0A383RJI7_PAEAL</name>
<evidence type="ECO:0000256" key="5">
    <source>
        <dbReference type="ARBA" id="ARBA00023004"/>
    </source>
</evidence>
<sequence>MMKWIQEHEVLPLSHYKTMRSESPLLWSESSLLRSESPQLLGGTFWHAYRYDHIKSIFADNDHFSSELRSEDKRPIEYSILRTDPPKHSQLRTLVSQAFTPRSIEKIIPRIEALANELLDEVESNGRMDAVQDFAVPFPIIVIAEILGIPVHDRDQFREWSEALVSGDIDRNINCQKEMAAYFEAIAEERRRNPQDDLITRLVHATADGEPLSPFELIGFCILLLVAGNETTTNLLSSALVCFDSERIAWDDIRSDRSLLPGAIEEVLRFTSPVQLMFRRVKKDVEVDGMKLTEGQFVMLWIGSANHDESVFEQPELFHIRRQPNPHLAFGHGIHFCLGAQLARLEAKIALNAMLDRFPNYQCDHSKPLKRIQSEFMFGFESLQIILT</sequence>
<keyword evidence="5 7" id="KW-0408">Iron</keyword>
<dbReference type="CDD" id="cd11032">
    <property type="entry name" value="P450_EryK-like"/>
    <property type="match status" value="1"/>
</dbReference>
<dbReference type="PRINTS" id="PR00385">
    <property type="entry name" value="P450"/>
</dbReference>
<dbReference type="PRINTS" id="PR00359">
    <property type="entry name" value="BP450"/>
</dbReference>
<evidence type="ECO:0000256" key="4">
    <source>
        <dbReference type="ARBA" id="ARBA00023002"/>
    </source>
</evidence>
<evidence type="ECO:0000256" key="7">
    <source>
        <dbReference type="RuleBase" id="RU000461"/>
    </source>
</evidence>
<dbReference type="PANTHER" id="PTHR46696">
    <property type="entry name" value="P450, PUTATIVE (EUROFUNG)-RELATED"/>
    <property type="match status" value="1"/>
</dbReference>
<dbReference type="GO" id="GO:0020037">
    <property type="term" value="F:heme binding"/>
    <property type="evidence" value="ECO:0007669"/>
    <property type="project" value="InterPro"/>
</dbReference>
<keyword evidence="6 7" id="KW-0503">Monooxygenase</keyword>
<dbReference type="GO" id="GO:0004497">
    <property type="term" value="F:monooxygenase activity"/>
    <property type="evidence" value="ECO:0007669"/>
    <property type="project" value="UniProtKB-KW"/>
</dbReference>
<evidence type="ECO:0000313" key="9">
    <source>
        <dbReference type="Proteomes" id="UP000304148"/>
    </source>
</evidence>
<dbReference type="Proteomes" id="UP000304148">
    <property type="component" value="Chromosome"/>
</dbReference>
<keyword evidence="4 7" id="KW-0560">Oxidoreductase</keyword>
<dbReference type="FunFam" id="1.10.630.10:FF:000018">
    <property type="entry name" value="Cytochrome P450 monooxygenase"/>
    <property type="match status" value="1"/>
</dbReference>
<evidence type="ECO:0000256" key="1">
    <source>
        <dbReference type="ARBA" id="ARBA00010617"/>
    </source>
</evidence>
<dbReference type="GO" id="GO:0005506">
    <property type="term" value="F:iron ion binding"/>
    <property type="evidence" value="ECO:0007669"/>
    <property type="project" value="InterPro"/>
</dbReference>
<dbReference type="InterPro" id="IPR002397">
    <property type="entry name" value="Cyt_P450_B"/>
</dbReference>
<gene>
    <name evidence="8" type="primary">yjiB</name>
    <name evidence="8" type="ORF">PBLR_15628</name>
</gene>
<dbReference type="InterPro" id="IPR001128">
    <property type="entry name" value="Cyt_P450"/>
</dbReference>
<proteinExistence type="inferred from homology"/>
<dbReference type="EC" id="1.14.-.-" evidence="8"/>
<dbReference type="GO" id="GO:0016705">
    <property type="term" value="F:oxidoreductase activity, acting on paired donors, with incorporation or reduction of molecular oxygen"/>
    <property type="evidence" value="ECO:0007669"/>
    <property type="project" value="InterPro"/>
</dbReference>